<keyword evidence="3" id="KW-1185">Reference proteome</keyword>
<comment type="caution">
    <text evidence="2">The sequence shown here is derived from an EMBL/GenBank/DDBJ whole genome shotgun (WGS) entry which is preliminary data.</text>
</comment>
<evidence type="ECO:0000313" key="3">
    <source>
        <dbReference type="Proteomes" id="UP001160519"/>
    </source>
</evidence>
<dbReference type="InterPro" id="IPR010221">
    <property type="entry name" value="VCBS_dom"/>
</dbReference>
<dbReference type="InterPro" id="IPR013783">
    <property type="entry name" value="Ig-like_fold"/>
</dbReference>
<proteinExistence type="predicted"/>
<evidence type="ECO:0000313" key="2">
    <source>
        <dbReference type="EMBL" id="MDI1230381.1"/>
    </source>
</evidence>
<feature type="signal peptide" evidence="1">
    <location>
        <begin position="1"/>
        <end position="19"/>
    </location>
</feature>
<dbReference type="NCBIfam" id="TIGR01965">
    <property type="entry name" value="VCBS_repeat"/>
    <property type="match status" value="2"/>
</dbReference>
<dbReference type="Gene3D" id="2.60.40.10">
    <property type="entry name" value="Immunoglobulins"/>
    <property type="match status" value="1"/>
</dbReference>
<evidence type="ECO:0000256" key="1">
    <source>
        <dbReference type="SAM" id="SignalP"/>
    </source>
</evidence>
<keyword evidence="1" id="KW-0732">Signal</keyword>
<dbReference type="EMBL" id="JAQSDF010000008">
    <property type="protein sequence ID" value="MDI1230381.1"/>
    <property type="molecule type" value="Genomic_DNA"/>
</dbReference>
<dbReference type="Gene3D" id="2.60.120.380">
    <property type="match status" value="1"/>
</dbReference>
<dbReference type="Proteomes" id="UP001160519">
    <property type="component" value="Unassembled WGS sequence"/>
</dbReference>
<sequence>MLKKITPFVLLLCSTELFAASIRLAPQAQDDYVSVVVGIKPTASVTLSANDRYGSIVTMKGNLLGQYGYVELSGTSATYTLYDNAENARLTAGQVVTDSFTYTYANDVGQSSSARLIVQVAGNQQTPIAIDDSITLVPTNTVFSVTGDVTTNDSNGTSVFISSNSSPVAAYGKLVLAADGSFTYILNRNAPNVIALKTGEVVNDIFSYTYVDQRGKSANAKLTVTIIGNPVDANGNAIIEQLDSHLDNVDIEFNDRSARATLLNSRKNISGHLYSGSDKDWYKLRSNGNEVITIDVCPQGSACFGKKNWVVYVFDGARLAAENGNDPQNPLMEGREYTFSRWVDETGNSNDLQGNVITDNTAGASNHLYLAYEQGYFDGALIGIVDPCFDTASSVDIGVGAGPRDYFIAVSSPLMGGDAGVPAGQCGAGSTVLERPGVPASGQDASAPSKKKTFTTTEEYITAFPYSDDQYTIKITGTGRDPLDPTIPTTTAAGSATFNATSGELNIPKLQILDKMYAARLSLLNQATPASGRSLFNFALSDIQALSPKEISASFQAVYDTKNQRLLIPRLIDTVTGNAYFVAMQYHQEVDGKAQWLELIDLTLIQ</sequence>
<dbReference type="Pfam" id="PF17963">
    <property type="entry name" value="Big_9"/>
    <property type="match status" value="1"/>
</dbReference>
<dbReference type="AlphaFoldDB" id="A0AA43TJL5"/>
<gene>
    <name evidence="2" type="ORF">PSU93_04430</name>
</gene>
<accession>A0AA43TJL5</accession>
<reference evidence="2" key="1">
    <citation type="submission" date="2023-01" db="EMBL/GenBank/DDBJ databases">
        <title>Biogeochemical cycle of methane in antarctic sediments.</title>
        <authorList>
            <person name="Roldan D.M."/>
            <person name="Menes R.J."/>
        </authorList>
    </citation>
    <scope>NUCLEOTIDE SEQUENCE [LARGE SCALE GENOMIC DNA]</scope>
    <source>
        <strain evidence="2">K-2018 MAG008</strain>
    </source>
</reference>
<feature type="chain" id="PRO_5041379454" evidence="1">
    <location>
        <begin position="20"/>
        <end position="606"/>
    </location>
</feature>
<name>A0AA43TJL5_9GAMM</name>
<protein>
    <submittedName>
        <fullName evidence="2">VCBS domain-containing protein</fullName>
    </submittedName>
</protein>
<organism evidence="2 3">
    <name type="scientific">Candidatus Methylobacter titanis</name>
    <dbReference type="NCBI Taxonomy" id="3053457"/>
    <lineage>
        <taxon>Bacteria</taxon>
        <taxon>Pseudomonadati</taxon>
        <taxon>Pseudomonadota</taxon>
        <taxon>Gammaproteobacteria</taxon>
        <taxon>Methylococcales</taxon>
        <taxon>Methylococcaceae</taxon>
        <taxon>Methylobacter</taxon>
    </lineage>
</organism>